<evidence type="ECO:0000313" key="2">
    <source>
        <dbReference type="EMBL" id="SPD14339.1"/>
    </source>
</evidence>
<organism evidence="2">
    <name type="scientific">Fagus sylvatica</name>
    <name type="common">Beechnut</name>
    <dbReference type="NCBI Taxonomy" id="28930"/>
    <lineage>
        <taxon>Eukaryota</taxon>
        <taxon>Viridiplantae</taxon>
        <taxon>Streptophyta</taxon>
        <taxon>Embryophyta</taxon>
        <taxon>Tracheophyta</taxon>
        <taxon>Spermatophyta</taxon>
        <taxon>Magnoliopsida</taxon>
        <taxon>eudicotyledons</taxon>
        <taxon>Gunneridae</taxon>
        <taxon>Pentapetalae</taxon>
        <taxon>rosids</taxon>
        <taxon>fabids</taxon>
        <taxon>Fagales</taxon>
        <taxon>Fagaceae</taxon>
        <taxon>Fagus</taxon>
    </lineage>
</organism>
<keyword evidence="1" id="KW-0812">Transmembrane</keyword>
<sequence length="193" mass="20150">MNHAKEYRVCEPVVVEVVAIVWALQLAIEEKLHAVFVEGELIGFAGVLVCSAGVLVGSAGELIGFAGVLVCSAGVLVGSAGELNGFAGVLVGSVGDLVGSAGELNGSARVLVDTVGQSDSKACGSYSKACSDLMVICDGFYDDGLTVTLRWFMMIWDGFCGGPVVMYLPPFIMDGPLWKTTHMLPFGQQRVLG</sequence>
<protein>
    <submittedName>
        <fullName evidence="2">Uncharacterized protein</fullName>
    </submittedName>
</protein>
<feature type="transmembrane region" description="Helical" evidence="1">
    <location>
        <begin position="34"/>
        <end position="55"/>
    </location>
</feature>
<gene>
    <name evidence="2" type="ORF">FSB_LOCUS42221</name>
</gene>
<dbReference type="EMBL" id="OIVN01003913">
    <property type="protein sequence ID" value="SPD14339.1"/>
    <property type="molecule type" value="Genomic_DNA"/>
</dbReference>
<evidence type="ECO:0000256" key="1">
    <source>
        <dbReference type="SAM" id="Phobius"/>
    </source>
</evidence>
<proteinExistence type="predicted"/>
<feature type="transmembrane region" description="Helical" evidence="1">
    <location>
        <begin position="12"/>
        <end position="28"/>
    </location>
</feature>
<accession>A0A2N9HRT3</accession>
<name>A0A2N9HRT3_FAGSY</name>
<dbReference type="AlphaFoldDB" id="A0A2N9HRT3"/>
<feature type="transmembrane region" description="Helical" evidence="1">
    <location>
        <begin position="62"/>
        <end position="81"/>
    </location>
</feature>
<keyword evidence="1" id="KW-0472">Membrane</keyword>
<reference evidence="2" key="1">
    <citation type="submission" date="2018-02" db="EMBL/GenBank/DDBJ databases">
        <authorList>
            <person name="Cohen D.B."/>
            <person name="Kent A.D."/>
        </authorList>
    </citation>
    <scope>NUCLEOTIDE SEQUENCE</scope>
</reference>
<feature type="transmembrane region" description="Helical" evidence="1">
    <location>
        <begin position="151"/>
        <end position="173"/>
    </location>
</feature>
<keyword evidence="1" id="KW-1133">Transmembrane helix</keyword>